<gene>
    <name evidence="7" type="ORF">SAMN04488001_3259</name>
</gene>
<dbReference type="STRING" id="670155.SAMN04488001_3259"/>
<evidence type="ECO:0000256" key="5">
    <source>
        <dbReference type="ARBA" id="ARBA00023139"/>
    </source>
</evidence>
<name>A0A1H3BS93_9RHOB</name>
<sequence>MKTLHLSAAAVALFLLGACETIDGAGRDISRAGSVVSDAARDVQDDL</sequence>
<protein>
    <submittedName>
        <fullName evidence="7">Predicted small secreted protein</fullName>
    </submittedName>
</protein>
<dbReference type="Proteomes" id="UP000199441">
    <property type="component" value="Unassembled WGS sequence"/>
</dbReference>
<keyword evidence="4" id="KW-0472">Membrane</keyword>
<dbReference type="Pfam" id="PF08085">
    <property type="entry name" value="Entericidin"/>
    <property type="match status" value="1"/>
</dbReference>
<evidence type="ECO:0000313" key="7">
    <source>
        <dbReference type="EMBL" id="SDX44910.1"/>
    </source>
</evidence>
<keyword evidence="2" id="KW-1003">Cell membrane</keyword>
<evidence type="ECO:0000256" key="4">
    <source>
        <dbReference type="ARBA" id="ARBA00023136"/>
    </source>
</evidence>
<accession>A0A1H3BS93</accession>
<evidence type="ECO:0000256" key="6">
    <source>
        <dbReference type="ARBA" id="ARBA00023288"/>
    </source>
</evidence>
<keyword evidence="8" id="KW-1185">Reference proteome</keyword>
<dbReference type="InterPro" id="IPR012556">
    <property type="entry name" value="Entericidin"/>
</dbReference>
<evidence type="ECO:0000256" key="1">
    <source>
        <dbReference type="ARBA" id="ARBA00010296"/>
    </source>
</evidence>
<keyword evidence="6" id="KW-0449">Lipoprotein</keyword>
<evidence type="ECO:0000256" key="3">
    <source>
        <dbReference type="ARBA" id="ARBA00022729"/>
    </source>
</evidence>
<evidence type="ECO:0000256" key="2">
    <source>
        <dbReference type="ARBA" id="ARBA00022475"/>
    </source>
</evidence>
<comment type="similarity">
    <text evidence="1">Belongs to the EcnA/EcnB lipoprotein family.</text>
</comment>
<dbReference type="AlphaFoldDB" id="A0A1H3BS93"/>
<keyword evidence="3" id="KW-0732">Signal</keyword>
<keyword evidence="5" id="KW-0564">Palmitate</keyword>
<dbReference type="RefSeq" id="WP_211664280.1">
    <property type="nucleotide sequence ID" value="NZ_FNOI01000007.1"/>
</dbReference>
<evidence type="ECO:0000313" key="8">
    <source>
        <dbReference type="Proteomes" id="UP000199441"/>
    </source>
</evidence>
<organism evidence="7 8">
    <name type="scientific">Litoreibacter albidus</name>
    <dbReference type="NCBI Taxonomy" id="670155"/>
    <lineage>
        <taxon>Bacteria</taxon>
        <taxon>Pseudomonadati</taxon>
        <taxon>Pseudomonadota</taxon>
        <taxon>Alphaproteobacteria</taxon>
        <taxon>Rhodobacterales</taxon>
        <taxon>Roseobacteraceae</taxon>
        <taxon>Litoreibacter</taxon>
    </lineage>
</organism>
<dbReference type="PROSITE" id="PS51257">
    <property type="entry name" value="PROKAR_LIPOPROTEIN"/>
    <property type="match status" value="1"/>
</dbReference>
<dbReference type="EMBL" id="FNOI01000007">
    <property type="protein sequence ID" value="SDX44910.1"/>
    <property type="molecule type" value="Genomic_DNA"/>
</dbReference>
<dbReference type="GO" id="GO:0016020">
    <property type="term" value="C:membrane"/>
    <property type="evidence" value="ECO:0007669"/>
    <property type="project" value="InterPro"/>
</dbReference>
<proteinExistence type="inferred from homology"/>
<reference evidence="8" key="1">
    <citation type="submission" date="2016-10" db="EMBL/GenBank/DDBJ databases">
        <authorList>
            <person name="Varghese N."/>
            <person name="Submissions S."/>
        </authorList>
    </citation>
    <scope>NUCLEOTIDE SEQUENCE [LARGE SCALE GENOMIC DNA]</scope>
    <source>
        <strain evidence="8">DSM 26922</strain>
    </source>
</reference>
<dbReference type="GO" id="GO:0009636">
    <property type="term" value="P:response to toxic substance"/>
    <property type="evidence" value="ECO:0007669"/>
    <property type="project" value="InterPro"/>
</dbReference>